<gene>
    <name evidence="2" type="ORF">H9892_04715</name>
</gene>
<accession>A0A9D1PZE7</accession>
<reference evidence="2" key="2">
    <citation type="submission" date="2021-04" db="EMBL/GenBank/DDBJ databases">
        <authorList>
            <person name="Gilroy R."/>
        </authorList>
    </citation>
    <scope>NUCLEOTIDE SEQUENCE</scope>
    <source>
        <strain evidence="2">12435</strain>
    </source>
</reference>
<feature type="transmembrane region" description="Helical" evidence="1">
    <location>
        <begin position="131"/>
        <end position="151"/>
    </location>
</feature>
<feature type="transmembrane region" description="Helical" evidence="1">
    <location>
        <begin position="97"/>
        <end position="119"/>
    </location>
</feature>
<dbReference type="EMBL" id="DXHS01000074">
    <property type="protein sequence ID" value="HIW02622.1"/>
    <property type="molecule type" value="Genomic_DNA"/>
</dbReference>
<evidence type="ECO:0000313" key="3">
    <source>
        <dbReference type="Proteomes" id="UP000823990"/>
    </source>
</evidence>
<evidence type="ECO:0000256" key="1">
    <source>
        <dbReference type="SAM" id="Phobius"/>
    </source>
</evidence>
<feature type="transmembrane region" description="Helical" evidence="1">
    <location>
        <begin position="256"/>
        <end position="280"/>
    </location>
</feature>
<feature type="transmembrane region" description="Helical" evidence="1">
    <location>
        <begin position="163"/>
        <end position="184"/>
    </location>
</feature>
<feature type="transmembrane region" description="Helical" evidence="1">
    <location>
        <begin position="28"/>
        <end position="51"/>
    </location>
</feature>
<feature type="transmembrane region" description="Helical" evidence="1">
    <location>
        <begin position="63"/>
        <end position="85"/>
    </location>
</feature>
<evidence type="ECO:0000313" key="2">
    <source>
        <dbReference type="EMBL" id="HIW02622.1"/>
    </source>
</evidence>
<dbReference type="AlphaFoldDB" id="A0A9D1PZE7"/>
<reference evidence="2" key="1">
    <citation type="journal article" date="2021" name="PeerJ">
        <title>Extensive microbial diversity within the chicken gut microbiome revealed by metagenomics and culture.</title>
        <authorList>
            <person name="Gilroy R."/>
            <person name="Ravi A."/>
            <person name="Getino M."/>
            <person name="Pursley I."/>
            <person name="Horton D.L."/>
            <person name="Alikhan N.F."/>
            <person name="Baker D."/>
            <person name="Gharbi K."/>
            <person name="Hall N."/>
            <person name="Watson M."/>
            <person name="Adriaenssens E.M."/>
            <person name="Foster-Nyarko E."/>
            <person name="Jarju S."/>
            <person name="Secka A."/>
            <person name="Antonio M."/>
            <person name="Oren A."/>
            <person name="Chaudhuri R.R."/>
            <person name="La Ragione R."/>
            <person name="Hildebrand F."/>
            <person name="Pallen M.J."/>
        </authorList>
    </citation>
    <scope>NUCLEOTIDE SEQUENCE</scope>
    <source>
        <strain evidence="2">12435</strain>
    </source>
</reference>
<organism evidence="2 3">
    <name type="scientific">Candidatus Protoclostridium stercorigallinarum</name>
    <dbReference type="NCBI Taxonomy" id="2838741"/>
    <lineage>
        <taxon>Bacteria</taxon>
        <taxon>Bacillati</taxon>
        <taxon>Bacillota</taxon>
        <taxon>Clostridia</taxon>
        <taxon>Candidatus Protoclostridium</taxon>
    </lineage>
</organism>
<sequence>MIVKTILSLCCSAILSSGKLVIGLFIDYILCIIAVYTFVILLAKLVCIIGLIKRKRDFKRYNLIAAIFLFLSGIFYNGYMCKFILSGHTVKEYSIVYVYLFALISFSEFGFAIAGILQVKDKGLLFRDIKIINLCIALIAILTTQTTILDYNSATKTVNTDIFNAYTGIGVSGFIALCSIYILIAPKINVTGKEHNVFFLQAEEKNALINLNNDTVEISLCRSFIYGSYVYRAKIEGKQIDGNIERNKSLWKRMPLWSKIICCVLSEILIFVWLIGRLIFFLRSINLPKRLEYKMNKNGFTKVEEISELSQSKEIP</sequence>
<protein>
    <submittedName>
        <fullName evidence="2">Uncharacterized protein</fullName>
    </submittedName>
</protein>
<proteinExistence type="predicted"/>
<keyword evidence="1" id="KW-1133">Transmembrane helix</keyword>
<comment type="caution">
    <text evidence="2">The sequence shown here is derived from an EMBL/GenBank/DDBJ whole genome shotgun (WGS) entry which is preliminary data.</text>
</comment>
<dbReference type="Proteomes" id="UP000823990">
    <property type="component" value="Unassembled WGS sequence"/>
</dbReference>
<keyword evidence="1" id="KW-0812">Transmembrane</keyword>
<keyword evidence="1" id="KW-0472">Membrane</keyword>
<name>A0A9D1PZE7_9FIRM</name>